<keyword evidence="2" id="KW-1185">Reference proteome</keyword>
<reference evidence="1 2" key="1">
    <citation type="journal article" date="2013" name="Curr. Biol.">
        <title>The Genome of the Foraminiferan Reticulomyxa filosa.</title>
        <authorList>
            <person name="Glockner G."/>
            <person name="Hulsmann N."/>
            <person name="Schleicher M."/>
            <person name="Noegel A.A."/>
            <person name="Eichinger L."/>
            <person name="Gallinger C."/>
            <person name="Pawlowski J."/>
            <person name="Sierra R."/>
            <person name="Euteneuer U."/>
            <person name="Pillet L."/>
            <person name="Moustafa A."/>
            <person name="Platzer M."/>
            <person name="Groth M."/>
            <person name="Szafranski K."/>
            <person name="Schliwa M."/>
        </authorList>
    </citation>
    <scope>NUCLEOTIDE SEQUENCE [LARGE SCALE GENOMIC DNA]</scope>
</reference>
<dbReference type="Proteomes" id="UP000023152">
    <property type="component" value="Unassembled WGS sequence"/>
</dbReference>
<feature type="non-terminal residue" evidence="1">
    <location>
        <position position="1"/>
    </location>
</feature>
<accession>X6LHF4</accession>
<dbReference type="AlphaFoldDB" id="X6LHF4"/>
<feature type="non-terminal residue" evidence="1">
    <location>
        <position position="164"/>
    </location>
</feature>
<evidence type="ECO:0000313" key="2">
    <source>
        <dbReference type="Proteomes" id="UP000023152"/>
    </source>
</evidence>
<proteinExistence type="predicted"/>
<comment type="caution">
    <text evidence="1">The sequence shown here is derived from an EMBL/GenBank/DDBJ whole genome shotgun (WGS) entry which is preliminary data.</text>
</comment>
<gene>
    <name evidence="1" type="ORF">RFI_36878</name>
</gene>
<evidence type="ECO:0000313" key="1">
    <source>
        <dbReference type="EMBL" id="ETO00562.1"/>
    </source>
</evidence>
<dbReference type="EMBL" id="ASPP01040706">
    <property type="protein sequence ID" value="ETO00562.1"/>
    <property type="molecule type" value="Genomic_DNA"/>
</dbReference>
<name>X6LHF4_RETFI</name>
<protein>
    <submittedName>
        <fullName evidence="1">Uncharacterized protein</fullName>
    </submittedName>
</protein>
<sequence length="164" mass="18791">KLKDILGDMKTQSPEEFEIERIFLGLCGIEVKEVAGNDTEAKEEEQKETFEIYGSVDDAILPSVSKKLYLIDQTLTMMVENKSNSDANQINDIFANAFKHMLQTVQVDLPMFADEQKRGRIYKHASGFYDDQFIIFTLQQFISEVQDKVLASKPTLNSDHLEKF</sequence>
<organism evidence="1 2">
    <name type="scientific">Reticulomyxa filosa</name>
    <dbReference type="NCBI Taxonomy" id="46433"/>
    <lineage>
        <taxon>Eukaryota</taxon>
        <taxon>Sar</taxon>
        <taxon>Rhizaria</taxon>
        <taxon>Retaria</taxon>
        <taxon>Foraminifera</taxon>
        <taxon>Monothalamids</taxon>
        <taxon>Reticulomyxidae</taxon>
        <taxon>Reticulomyxa</taxon>
    </lineage>
</organism>